<dbReference type="AlphaFoldDB" id="A0A6N9Q048"/>
<dbReference type="Proteomes" id="UP000448943">
    <property type="component" value="Unassembled WGS sequence"/>
</dbReference>
<sequence length="447" mass="49980">MTTLARKMFVLMLAFTFIFGIVSTSISSEINASQDDEIKMTSKKIEISDEENDLIILELEKGEKNLKFKVKKDKSKEEKSKKEESASKNDNLINISEVENKLINDNSLIQLQIFNTQTDEQVLVKTVESLEDLNGIKLKPSKEIKEKNKKEPFYSIDYTMILSTSDYTGFYEFTQFYINKKNEIHPDQLTHMLEYNKEESLLGELDFNLFKNKNETTQLKKSKKGDVVSALCLICGVGDIYRVKSTVYYNDWVRLAELNAIKGVTSKFTLSTSSGVKFETKFAASGLGVESSGSVSNSLDIKTTWGPLTGSSKSSPGRALETEYKFSKKVYEKISGNNGGPDEYTRVGVYDHIGGAKYGSYLYSNGKDINSVSGPTFYPPSSMEQHQTKSNTFTAQAGTSVYGYSISLSATSSSSTSNIWSMSFASGNYDYYKVYNLGSRNNVTAKF</sequence>
<proteinExistence type="predicted"/>
<protein>
    <submittedName>
        <fullName evidence="1">Uncharacterized protein</fullName>
    </submittedName>
</protein>
<evidence type="ECO:0000313" key="2">
    <source>
        <dbReference type="Proteomes" id="UP000448943"/>
    </source>
</evidence>
<dbReference type="RefSeq" id="WP_160645028.1">
    <property type="nucleotide sequence ID" value="NZ_SIJB01000012.1"/>
</dbReference>
<gene>
    <name evidence="1" type="ORF">ERL59_04655</name>
</gene>
<keyword evidence="2" id="KW-1185">Reference proteome</keyword>
<dbReference type="EMBL" id="SIJB01000012">
    <property type="protein sequence ID" value="NBI28245.1"/>
    <property type="molecule type" value="Genomic_DNA"/>
</dbReference>
<organism evidence="1 2">
    <name type="scientific">Chengkuizengella marina</name>
    <dbReference type="NCBI Taxonomy" id="2507566"/>
    <lineage>
        <taxon>Bacteria</taxon>
        <taxon>Bacillati</taxon>
        <taxon>Bacillota</taxon>
        <taxon>Bacilli</taxon>
        <taxon>Bacillales</taxon>
        <taxon>Paenibacillaceae</taxon>
        <taxon>Chengkuizengella</taxon>
    </lineage>
</organism>
<evidence type="ECO:0000313" key="1">
    <source>
        <dbReference type="EMBL" id="NBI28245.1"/>
    </source>
</evidence>
<comment type="caution">
    <text evidence="1">The sequence shown here is derived from an EMBL/GenBank/DDBJ whole genome shotgun (WGS) entry which is preliminary data.</text>
</comment>
<reference evidence="1 2" key="1">
    <citation type="submission" date="2019-01" db="EMBL/GenBank/DDBJ databases">
        <title>Chengkuizengella sp. nov., isolated from deep-sea sediment of East Pacific Ocean.</title>
        <authorList>
            <person name="Yang J."/>
            <person name="Lai Q."/>
            <person name="Shao Z."/>
        </authorList>
    </citation>
    <scope>NUCLEOTIDE SEQUENCE [LARGE SCALE GENOMIC DNA]</scope>
    <source>
        <strain evidence="1 2">YPA3-1-1</strain>
    </source>
</reference>
<accession>A0A6N9Q048</accession>
<name>A0A6N9Q048_9BACL</name>